<dbReference type="AlphaFoldDB" id="A0A4Y2EZ28"/>
<protein>
    <submittedName>
        <fullName evidence="2">Uncharacterized protein</fullName>
    </submittedName>
</protein>
<reference evidence="2 3" key="1">
    <citation type="journal article" date="2019" name="Sci. Rep.">
        <title>Orb-weaving spider Araneus ventricosus genome elucidates the spidroin gene catalogue.</title>
        <authorList>
            <person name="Kono N."/>
            <person name="Nakamura H."/>
            <person name="Ohtoshi R."/>
            <person name="Moran D.A.P."/>
            <person name="Shinohara A."/>
            <person name="Yoshida Y."/>
            <person name="Fujiwara M."/>
            <person name="Mori M."/>
            <person name="Tomita M."/>
            <person name="Arakawa K."/>
        </authorList>
    </citation>
    <scope>NUCLEOTIDE SEQUENCE [LARGE SCALE GENOMIC DNA]</scope>
</reference>
<name>A0A4Y2EZ28_ARAVE</name>
<sequence length="115" mass="13479">MAQQSKGISREVKRDIHPLLIPLYKQWMPNPLHRFLVRNATNRGKSWNSILFGFSFRPLGHKTAKRSSVRVSEPLSQKRKPQNREEERGWESVWENQGGEEDGTERSLHMATLER</sequence>
<feature type="compositionally biased region" description="Basic and acidic residues" evidence="1">
    <location>
        <begin position="104"/>
        <end position="115"/>
    </location>
</feature>
<gene>
    <name evidence="2" type="ORF">AVEN_101617_1</name>
</gene>
<evidence type="ECO:0000256" key="1">
    <source>
        <dbReference type="SAM" id="MobiDB-lite"/>
    </source>
</evidence>
<accession>A0A4Y2EZ28</accession>
<feature type="region of interest" description="Disordered" evidence="1">
    <location>
        <begin position="61"/>
        <end position="115"/>
    </location>
</feature>
<keyword evidence="3" id="KW-1185">Reference proteome</keyword>
<dbReference type="Proteomes" id="UP000499080">
    <property type="component" value="Unassembled WGS sequence"/>
</dbReference>
<organism evidence="2 3">
    <name type="scientific">Araneus ventricosus</name>
    <name type="common">Orbweaver spider</name>
    <name type="synonym">Epeira ventricosa</name>
    <dbReference type="NCBI Taxonomy" id="182803"/>
    <lineage>
        <taxon>Eukaryota</taxon>
        <taxon>Metazoa</taxon>
        <taxon>Ecdysozoa</taxon>
        <taxon>Arthropoda</taxon>
        <taxon>Chelicerata</taxon>
        <taxon>Arachnida</taxon>
        <taxon>Araneae</taxon>
        <taxon>Araneomorphae</taxon>
        <taxon>Entelegynae</taxon>
        <taxon>Araneoidea</taxon>
        <taxon>Araneidae</taxon>
        <taxon>Araneus</taxon>
    </lineage>
</organism>
<evidence type="ECO:0000313" key="3">
    <source>
        <dbReference type="Proteomes" id="UP000499080"/>
    </source>
</evidence>
<comment type="caution">
    <text evidence="2">The sequence shown here is derived from an EMBL/GenBank/DDBJ whole genome shotgun (WGS) entry which is preliminary data.</text>
</comment>
<evidence type="ECO:0000313" key="2">
    <source>
        <dbReference type="EMBL" id="GBM33276.1"/>
    </source>
</evidence>
<dbReference type="EMBL" id="BGPR01000730">
    <property type="protein sequence ID" value="GBM33276.1"/>
    <property type="molecule type" value="Genomic_DNA"/>
</dbReference>
<proteinExistence type="predicted"/>